<evidence type="ECO:0000256" key="2">
    <source>
        <dbReference type="ARBA" id="ARBA00022837"/>
    </source>
</evidence>
<evidence type="ECO:0000313" key="4">
    <source>
        <dbReference type="Ensembl" id="ENSPSMP00000014118.1"/>
    </source>
</evidence>
<evidence type="ECO:0000313" key="5">
    <source>
        <dbReference type="Proteomes" id="UP000694414"/>
    </source>
</evidence>
<dbReference type="PROSITE" id="PS50222">
    <property type="entry name" value="EF_HAND_2"/>
    <property type="match status" value="1"/>
</dbReference>
<dbReference type="GO" id="GO:0048306">
    <property type="term" value="F:calcium-dependent protein binding"/>
    <property type="evidence" value="ECO:0007669"/>
    <property type="project" value="TreeGrafter"/>
</dbReference>
<dbReference type="PANTHER" id="PTHR11639:SF60">
    <property type="entry name" value="PROTEIN S100-A11"/>
    <property type="match status" value="1"/>
</dbReference>
<dbReference type="Proteomes" id="UP000694414">
    <property type="component" value="Unplaced"/>
</dbReference>
<dbReference type="PANTHER" id="PTHR11639">
    <property type="entry name" value="S100 CALCIUM-BINDING PROTEIN"/>
    <property type="match status" value="1"/>
</dbReference>
<dbReference type="GO" id="GO:0044548">
    <property type="term" value="F:S100 protein binding"/>
    <property type="evidence" value="ECO:0007669"/>
    <property type="project" value="TreeGrafter"/>
</dbReference>
<dbReference type="PROSITE" id="PS00018">
    <property type="entry name" value="EF_HAND_1"/>
    <property type="match status" value="1"/>
</dbReference>
<reference evidence="4" key="1">
    <citation type="submission" date="2025-08" db="UniProtKB">
        <authorList>
            <consortium name="Ensembl"/>
        </authorList>
    </citation>
    <scope>IDENTIFICATION</scope>
</reference>
<protein>
    <recommendedName>
        <fullName evidence="3">EF-hand domain-containing protein</fullName>
    </recommendedName>
</protein>
<dbReference type="InterPro" id="IPR011992">
    <property type="entry name" value="EF-hand-dom_pair"/>
</dbReference>
<dbReference type="GO" id="GO:0005509">
    <property type="term" value="F:calcium ion binding"/>
    <property type="evidence" value="ECO:0007669"/>
    <property type="project" value="InterPro"/>
</dbReference>
<dbReference type="Ensembl" id="ENSPSMT00000016411.1">
    <property type="protein sequence ID" value="ENSPSMP00000014118.1"/>
    <property type="gene ID" value="ENSPSMG00000010122.1"/>
</dbReference>
<name>A0A8C9DJF1_PROSS</name>
<keyword evidence="1" id="KW-0479">Metal-binding</keyword>
<dbReference type="Gene3D" id="1.10.238.10">
    <property type="entry name" value="EF-hand"/>
    <property type="match status" value="1"/>
</dbReference>
<dbReference type="GO" id="GO:0005615">
    <property type="term" value="C:extracellular space"/>
    <property type="evidence" value="ECO:0007669"/>
    <property type="project" value="TreeGrafter"/>
</dbReference>
<sequence length="95" mass="10773">RSSRPFLIAAFHKYAGKDITIGNSLRAEFLSFNTELAAFTKNRKDHSILDCMMKKLDLNCNGQLDFQEFLNPIGSMTVAMTHDSFIMGTYSQMKT</sequence>
<feature type="domain" description="EF-hand" evidence="3">
    <location>
        <begin position="44"/>
        <end position="79"/>
    </location>
</feature>
<evidence type="ECO:0000256" key="1">
    <source>
        <dbReference type="ARBA" id="ARBA00022723"/>
    </source>
</evidence>
<dbReference type="InterPro" id="IPR002048">
    <property type="entry name" value="EF_hand_dom"/>
</dbReference>
<dbReference type="AlphaFoldDB" id="A0A8C9DJF1"/>
<keyword evidence="5" id="KW-1185">Reference proteome</keyword>
<organism evidence="4 5">
    <name type="scientific">Prolemur simus</name>
    <name type="common">Greater bamboo lemur</name>
    <name type="synonym">Hapalemur simus</name>
    <dbReference type="NCBI Taxonomy" id="1328070"/>
    <lineage>
        <taxon>Eukaryota</taxon>
        <taxon>Metazoa</taxon>
        <taxon>Chordata</taxon>
        <taxon>Craniata</taxon>
        <taxon>Vertebrata</taxon>
        <taxon>Euteleostomi</taxon>
        <taxon>Mammalia</taxon>
        <taxon>Eutheria</taxon>
        <taxon>Euarchontoglires</taxon>
        <taxon>Primates</taxon>
        <taxon>Strepsirrhini</taxon>
        <taxon>Lemuriformes</taxon>
        <taxon>Lemuridae</taxon>
        <taxon>Prolemur</taxon>
    </lineage>
</organism>
<proteinExistence type="predicted"/>
<accession>A0A8C9DJF1</accession>
<evidence type="ECO:0000259" key="3">
    <source>
        <dbReference type="PROSITE" id="PS50222"/>
    </source>
</evidence>
<dbReference type="GO" id="GO:0005737">
    <property type="term" value="C:cytoplasm"/>
    <property type="evidence" value="ECO:0007669"/>
    <property type="project" value="TreeGrafter"/>
</dbReference>
<dbReference type="InterPro" id="IPR018247">
    <property type="entry name" value="EF_Hand_1_Ca_BS"/>
</dbReference>
<reference evidence="4" key="2">
    <citation type="submission" date="2025-09" db="UniProtKB">
        <authorList>
            <consortium name="Ensembl"/>
        </authorList>
    </citation>
    <scope>IDENTIFICATION</scope>
</reference>
<dbReference type="GeneTree" id="ENSGT00940000154172"/>
<keyword evidence="2" id="KW-0106">Calcium</keyword>
<dbReference type="SUPFAM" id="SSF47473">
    <property type="entry name" value="EF-hand"/>
    <property type="match status" value="1"/>
</dbReference>